<dbReference type="PIRSF" id="PIRSF006004">
    <property type="entry name" value="CHP00048"/>
    <property type="match status" value="1"/>
</dbReference>
<dbReference type="Pfam" id="PF21016">
    <property type="entry name" value="RlmN_N"/>
    <property type="match status" value="1"/>
</dbReference>
<dbReference type="HAMAP" id="MF_01849">
    <property type="entry name" value="RNA_methyltr_RlmN"/>
    <property type="match status" value="1"/>
</dbReference>
<dbReference type="PANTHER" id="PTHR30544">
    <property type="entry name" value="23S RRNA METHYLTRANSFERASE"/>
    <property type="match status" value="1"/>
</dbReference>
<name>A0A290H9I1_9BACT</name>
<evidence type="ECO:0000259" key="15">
    <source>
        <dbReference type="PROSITE" id="PS51918"/>
    </source>
</evidence>
<comment type="catalytic activity">
    <reaction evidence="14">
        <text>adenosine(2503) in 23S rRNA + 2 reduced [2Fe-2S]-[ferredoxin] + 2 S-adenosyl-L-methionine = 2-methyladenosine(2503) in 23S rRNA + 5'-deoxyadenosine + L-methionine + 2 oxidized [2Fe-2S]-[ferredoxin] + S-adenosyl-L-homocysteine</text>
        <dbReference type="Rhea" id="RHEA:42916"/>
        <dbReference type="Rhea" id="RHEA-COMP:10000"/>
        <dbReference type="Rhea" id="RHEA-COMP:10001"/>
        <dbReference type="Rhea" id="RHEA-COMP:10152"/>
        <dbReference type="Rhea" id="RHEA-COMP:10282"/>
        <dbReference type="ChEBI" id="CHEBI:17319"/>
        <dbReference type="ChEBI" id="CHEBI:33737"/>
        <dbReference type="ChEBI" id="CHEBI:33738"/>
        <dbReference type="ChEBI" id="CHEBI:57844"/>
        <dbReference type="ChEBI" id="CHEBI:57856"/>
        <dbReference type="ChEBI" id="CHEBI:59789"/>
        <dbReference type="ChEBI" id="CHEBI:74411"/>
        <dbReference type="ChEBI" id="CHEBI:74497"/>
        <dbReference type="EC" id="2.1.1.192"/>
    </reaction>
</comment>
<feature type="binding site" evidence="14">
    <location>
        <position position="203"/>
    </location>
    <ligand>
        <name>S-adenosyl-L-methionine</name>
        <dbReference type="ChEBI" id="CHEBI:59789"/>
    </ligand>
</feature>
<comment type="cofactor">
    <cofactor evidence="14">
        <name>[4Fe-4S] cluster</name>
        <dbReference type="ChEBI" id="CHEBI:49883"/>
    </cofactor>
    <text evidence="14">Binds 1 [4Fe-4S] cluster. The cluster is coordinated with 3 cysteines and an exchangeable S-adenosyl-L-methionine.</text>
</comment>
<dbReference type="FunFam" id="3.20.20.70:FF:000014">
    <property type="entry name" value="Probable dual-specificity RNA methyltransferase RlmN"/>
    <property type="match status" value="1"/>
</dbReference>
<dbReference type="Pfam" id="PF04055">
    <property type="entry name" value="Radical_SAM"/>
    <property type="match status" value="1"/>
</dbReference>
<dbReference type="GO" id="GO:0051539">
    <property type="term" value="F:4 iron, 4 sulfur cluster binding"/>
    <property type="evidence" value="ECO:0007669"/>
    <property type="project" value="UniProtKB-UniRule"/>
</dbReference>
<sequence length="358" mass="40560">MERQNIFDLSKEELSEIIKPSFRAKQIYQWLYQKYVNSFDEMKNLPKELKDQLESQYYLDPLVIAKVEESRDGSKKYLFALKDGNTVESVLLPMKQEQNDEEGKLIHHTRYTICISSQVGCKIGCAFCLTGKSGFKRNLTAGEITSQILMIKRDNAIAENRRVNIVYMGMGEPLDNLANVSKAVRIFTDIDGLSISPRRQTISTSGLSSQIEKLGLMELGVLLAISLHAVDDELRQTLMPINKAYNIESIINAVKAFPIDARKRVMFEYLVMKGVNDDQKSARKLVKLLHGIKSKVNLIYFNPHVGSEFARPLEKDMIAFQQYLVDHGVLCTIRQSKGLDISAACGQLKDKEKNNDNA</sequence>
<dbReference type="PANTHER" id="PTHR30544:SF5">
    <property type="entry name" value="RADICAL SAM CORE DOMAIN-CONTAINING PROTEIN"/>
    <property type="match status" value="1"/>
</dbReference>
<dbReference type="SFLD" id="SFLDF00275">
    <property type="entry name" value="adenosine_C2_methyltransferase"/>
    <property type="match status" value="1"/>
</dbReference>
<comment type="caution">
    <text evidence="14">Lacks conserved residue(s) required for the propagation of feature annotation.</text>
</comment>
<comment type="miscellaneous">
    <text evidence="14">Reaction proceeds by a ping-pong mechanism involving intermediate methylation of a conserved cysteine residue.</text>
</comment>
<dbReference type="NCBIfam" id="TIGR00048">
    <property type="entry name" value="rRNA_mod_RlmN"/>
    <property type="match status" value="1"/>
</dbReference>
<evidence type="ECO:0000256" key="8">
    <source>
        <dbReference type="ARBA" id="ARBA00022691"/>
    </source>
</evidence>
<dbReference type="RefSeq" id="WP_096045480.1">
    <property type="nucleotide sequence ID" value="NZ_CP023275.1"/>
</dbReference>
<dbReference type="EMBL" id="CP023275">
    <property type="protein sequence ID" value="ATB68222.1"/>
    <property type="molecule type" value="Genomic_DNA"/>
</dbReference>
<feature type="binding site" evidence="14">
    <location>
        <position position="125"/>
    </location>
    <ligand>
        <name>[4Fe-4S] cluster</name>
        <dbReference type="ChEBI" id="CHEBI:49883"/>
        <note>4Fe-4S-S-AdoMet</note>
    </ligand>
</feature>
<dbReference type="KEGG" id="sulj:SJPD1_0092"/>
<gene>
    <name evidence="14" type="primary">rlmN</name>
    <name evidence="16" type="ORF">SJPD1_0092</name>
</gene>
<dbReference type="Gene3D" id="3.20.20.70">
    <property type="entry name" value="Aldolase class I"/>
    <property type="match status" value="1"/>
</dbReference>
<dbReference type="InterPro" id="IPR004383">
    <property type="entry name" value="rRNA_lsu_MTrfase_RlmN/Cfr"/>
</dbReference>
<evidence type="ECO:0000256" key="14">
    <source>
        <dbReference type="HAMAP-Rule" id="MF_01849"/>
    </source>
</evidence>
<evidence type="ECO:0000256" key="5">
    <source>
        <dbReference type="ARBA" id="ARBA00022552"/>
    </source>
</evidence>
<dbReference type="GO" id="GO:0030488">
    <property type="term" value="P:tRNA methylation"/>
    <property type="evidence" value="ECO:0007669"/>
    <property type="project" value="UniProtKB-UniRule"/>
</dbReference>
<evidence type="ECO:0000313" key="16">
    <source>
        <dbReference type="EMBL" id="ATB68222.1"/>
    </source>
</evidence>
<feature type="binding site" evidence="14">
    <location>
        <position position="302"/>
    </location>
    <ligand>
        <name>S-adenosyl-L-methionine</name>
        <dbReference type="ChEBI" id="CHEBI:59789"/>
    </ligand>
</feature>
<keyword evidence="12 14" id="KW-0411">Iron-sulfur</keyword>
<dbReference type="GO" id="GO:0070040">
    <property type="term" value="F:rRNA (adenine(2503)-C2-)-methyltransferase activity"/>
    <property type="evidence" value="ECO:0007669"/>
    <property type="project" value="UniProtKB-UniRule"/>
</dbReference>
<comment type="function">
    <text evidence="14">Specifically methylates position 2 of adenine 2503 in 23S rRNA and position 2 of adenine 37 in tRNAs.</text>
</comment>
<evidence type="ECO:0000256" key="1">
    <source>
        <dbReference type="ARBA" id="ARBA00004496"/>
    </source>
</evidence>
<dbReference type="EC" id="2.1.1.192" evidence="14"/>
<dbReference type="GO" id="GO:0000049">
    <property type="term" value="F:tRNA binding"/>
    <property type="evidence" value="ECO:0007669"/>
    <property type="project" value="UniProtKB-UniRule"/>
</dbReference>
<keyword evidence="13 14" id="KW-1015">Disulfide bond</keyword>
<feature type="active site" description="S-methylcysteine intermediate" evidence="14">
    <location>
        <position position="345"/>
    </location>
</feature>
<proteinExistence type="inferred from homology"/>
<dbReference type="OrthoDB" id="9793973at2"/>
<dbReference type="InterPro" id="IPR058240">
    <property type="entry name" value="rSAM_sf"/>
</dbReference>
<dbReference type="GO" id="GO:0002935">
    <property type="term" value="F:tRNA (adenine(37)-C2)-methyltransferase activity"/>
    <property type="evidence" value="ECO:0007669"/>
    <property type="project" value="UniProtKB-UniRule"/>
</dbReference>
<dbReference type="GO" id="GO:0046872">
    <property type="term" value="F:metal ion binding"/>
    <property type="evidence" value="ECO:0007669"/>
    <property type="project" value="UniProtKB-KW"/>
</dbReference>
<dbReference type="InterPro" id="IPR048641">
    <property type="entry name" value="RlmN_N"/>
</dbReference>
<dbReference type="InterPro" id="IPR007197">
    <property type="entry name" value="rSAM"/>
</dbReference>
<dbReference type="InterPro" id="IPR027492">
    <property type="entry name" value="RNA_MTrfase_RlmN"/>
</dbReference>
<comment type="catalytic activity">
    <reaction evidence="14">
        <text>adenosine(37) in tRNA + 2 reduced [2Fe-2S]-[ferredoxin] + 2 S-adenosyl-L-methionine = 2-methyladenosine(37) in tRNA + 5'-deoxyadenosine + L-methionine + 2 oxidized [2Fe-2S]-[ferredoxin] + S-adenosyl-L-homocysteine</text>
        <dbReference type="Rhea" id="RHEA:43332"/>
        <dbReference type="Rhea" id="RHEA-COMP:10000"/>
        <dbReference type="Rhea" id="RHEA-COMP:10001"/>
        <dbReference type="Rhea" id="RHEA-COMP:10162"/>
        <dbReference type="Rhea" id="RHEA-COMP:10485"/>
        <dbReference type="ChEBI" id="CHEBI:17319"/>
        <dbReference type="ChEBI" id="CHEBI:33737"/>
        <dbReference type="ChEBI" id="CHEBI:33738"/>
        <dbReference type="ChEBI" id="CHEBI:57844"/>
        <dbReference type="ChEBI" id="CHEBI:57856"/>
        <dbReference type="ChEBI" id="CHEBI:59789"/>
        <dbReference type="ChEBI" id="CHEBI:74411"/>
        <dbReference type="ChEBI" id="CHEBI:74497"/>
        <dbReference type="EC" id="2.1.1.192"/>
    </reaction>
</comment>
<reference evidence="17" key="1">
    <citation type="submission" date="2017-09" db="EMBL/GenBank/DDBJ databases">
        <title>The complete genome of Sulfurospirillum sp. JPD-1.</title>
        <authorList>
            <person name="Goris T."/>
        </authorList>
    </citation>
    <scope>NUCLEOTIDE SEQUENCE [LARGE SCALE GENOMIC DNA]</scope>
    <source>
        <strain evidence="17">JPD-1</strain>
    </source>
</reference>
<keyword evidence="6 14" id="KW-0489">Methyltransferase</keyword>
<feature type="binding site" evidence="14">
    <location>
        <begin position="226"/>
        <end position="228"/>
    </location>
    <ligand>
        <name>S-adenosyl-L-methionine</name>
        <dbReference type="ChEBI" id="CHEBI:59789"/>
    </ligand>
</feature>
<evidence type="ECO:0000256" key="3">
    <source>
        <dbReference type="ARBA" id="ARBA00022485"/>
    </source>
</evidence>
<evidence type="ECO:0000256" key="12">
    <source>
        <dbReference type="ARBA" id="ARBA00023014"/>
    </source>
</evidence>
<feature type="binding site" evidence="14">
    <location>
        <position position="128"/>
    </location>
    <ligand>
        <name>[4Fe-4S] cluster</name>
        <dbReference type="ChEBI" id="CHEBI:49883"/>
        <note>4Fe-4S-S-AdoMet</note>
    </ligand>
</feature>
<evidence type="ECO:0000256" key="4">
    <source>
        <dbReference type="ARBA" id="ARBA00022490"/>
    </source>
</evidence>
<dbReference type="Proteomes" id="UP000217349">
    <property type="component" value="Chromosome"/>
</dbReference>
<dbReference type="PROSITE" id="PS51918">
    <property type="entry name" value="RADICAL_SAM"/>
    <property type="match status" value="1"/>
</dbReference>
<dbReference type="SUPFAM" id="SSF102114">
    <property type="entry name" value="Radical SAM enzymes"/>
    <property type="match status" value="1"/>
</dbReference>
<keyword evidence="11 14" id="KW-0408">Iron</keyword>
<keyword evidence="5 14" id="KW-0698">rRNA processing</keyword>
<evidence type="ECO:0000256" key="10">
    <source>
        <dbReference type="ARBA" id="ARBA00022723"/>
    </source>
</evidence>
<comment type="similarity">
    <text evidence="2 14">Belongs to the radical SAM superfamily. RlmN family.</text>
</comment>
<feature type="active site" description="Proton acceptor" evidence="14">
    <location>
        <position position="88"/>
    </location>
</feature>
<dbReference type="AlphaFoldDB" id="A0A290H9I1"/>
<evidence type="ECO:0000256" key="6">
    <source>
        <dbReference type="ARBA" id="ARBA00022603"/>
    </source>
</evidence>
<evidence type="ECO:0000256" key="2">
    <source>
        <dbReference type="ARBA" id="ARBA00007544"/>
    </source>
</evidence>
<keyword evidence="4 14" id="KW-0963">Cytoplasm</keyword>
<evidence type="ECO:0000256" key="11">
    <source>
        <dbReference type="ARBA" id="ARBA00023004"/>
    </source>
</evidence>
<dbReference type="CDD" id="cd01335">
    <property type="entry name" value="Radical_SAM"/>
    <property type="match status" value="1"/>
</dbReference>
<keyword evidence="9 14" id="KW-0819">tRNA processing</keyword>
<dbReference type="GO" id="GO:0019843">
    <property type="term" value="F:rRNA binding"/>
    <property type="evidence" value="ECO:0007669"/>
    <property type="project" value="UniProtKB-UniRule"/>
</dbReference>
<feature type="binding site" evidence="14">
    <location>
        <position position="121"/>
    </location>
    <ligand>
        <name>[4Fe-4S] cluster</name>
        <dbReference type="ChEBI" id="CHEBI:49883"/>
        <note>4Fe-4S-S-AdoMet</note>
    </ligand>
</feature>
<keyword evidence="3 14" id="KW-0004">4Fe-4S</keyword>
<accession>A0A290H9I1</accession>
<dbReference type="Gene3D" id="1.10.150.530">
    <property type="match status" value="1"/>
</dbReference>
<evidence type="ECO:0000256" key="9">
    <source>
        <dbReference type="ARBA" id="ARBA00022694"/>
    </source>
</evidence>
<organism evidence="16 17">
    <name type="scientific">Sulfurospirillum diekertiae</name>
    <dbReference type="NCBI Taxonomy" id="1854492"/>
    <lineage>
        <taxon>Bacteria</taxon>
        <taxon>Pseudomonadati</taxon>
        <taxon>Campylobacterota</taxon>
        <taxon>Epsilonproteobacteria</taxon>
        <taxon>Campylobacterales</taxon>
        <taxon>Sulfurospirillaceae</taxon>
        <taxon>Sulfurospirillum</taxon>
    </lineage>
</organism>
<dbReference type="InterPro" id="IPR040072">
    <property type="entry name" value="Methyltransferase_A"/>
</dbReference>
<evidence type="ECO:0000256" key="13">
    <source>
        <dbReference type="ARBA" id="ARBA00023157"/>
    </source>
</evidence>
<evidence type="ECO:0000313" key="17">
    <source>
        <dbReference type="Proteomes" id="UP000217349"/>
    </source>
</evidence>
<dbReference type="GO" id="GO:0005737">
    <property type="term" value="C:cytoplasm"/>
    <property type="evidence" value="ECO:0007669"/>
    <property type="project" value="UniProtKB-SubCell"/>
</dbReference>
<dbReference type="SFLD" id="SFLDS00029">
    <property type="entry name" value="Radical_SAM"/>
    <property type="match status" value="1"/>
</dbReference>
<comment type="subcellular location">
    <subcellularLocation>
        <location evidence="1 14">Cytoplasm</location>
    </subcellularLocation>
</comment>
<feature type="binding site" evidence="14">
    <location>
        <begin position="171"/>
        <end position="172"/>
    </location>
    <ligand>
        <name>S-adenosyl-L-methionine</name>
        <dbReference type="ChEBI" id="CHEBI:59789"/>
    </ligand>
</feature>
<keyword evidence="10 14" id="KW-0479">Metal-binding</keyword>
<evidence type="ECO:0000256" key="7">
    <source>
        <dbReference type="ARBA" id="ARBA00022679"/>
    </source>
</evidence>
<keyword evidence="8 14" id="KW-0949">S-adenosyl-L-methionine</keyword>
<dbReference type="SFLD" id="SFLDG01062">
    <property type="entry name" value="methyltransferase_(Class_A)"/>
    <property type="match status" value="1"/>
</dbReference>
<dbReference type="InterPro" id="IPR013785">
    <property type="entry name" value="Aldolase_TIM"/>
</dbReference>
<feature type="domain" description="Radical SAM core" evidence="15">
    <location>
        <begin position="107"/>
        <end position="340"/>
    </location>
</feature>
<keyword evidence="7 14" id="KW-0808">Transferase</keyword>
<dbReference type="GO" id="GO:0070475">
    <property type="term" value="P:rRNA base methylation"/>
    <property type="evidence" value="ECO:0007669"/>
    <property type="project" value="UniProtKB-UniRule"/>
</dbReference>
<protein>
    <recommendedName>
        <fullName evidence="14">Probable dual-specificity RNA methyltransferase RlmN</fullName>
        <ecNumber evidence="14">2.1.1.192</ecNumber>
    </recommendedName>
    <alternativeName>
        <fullName evidence="14">23S rRNA (adenine(2503)-C(2))-methyltransferase</fullName>
    </alternativeName>
    <alternativeName>
        <fullName evidence="14">23S rRNA m2A2503 methyltransferase</fullName>
    </alternativeName>
    <alternativeName>
        <fullName evidence="14">Ribosomal RNA large subunit methyltransferase N</fullName>
    </alternativeName>
    <alternativeName>
        <fullName evidence="14">tRNA (adenine(37)-C(2))-methyltransferase</fullName>
    </alternativeName>
    <alternativeName>
        <fullName evidence="14">tRNA m2A37 methyltransferase</fullName>
    </alternativeName>
</protein>